<keyword evidence="2" id="KW-0812">Transmembrane</keyword>
<keyword evidence="2" id="KW-0472">Membrane</keyword>
<keyword evidence="2" id="KW-1133">Transmembrane helix</keyword>
<dbReference type="Proteomes" id="UP000231279">
    <property type="component" value="Unassembled WGS sequence"/>
</dbReference>
<evidence type="ECO:0000256" key="1">
    <source>
        <dbReference type="SAM" id="MobiDB-lite"/>
    </source>
</evidence>
<sequence>MINTTSFSSPTSFLIPRLPQKPFPKNPSSRSKLMIINAEKQDDQSEGKSVDENMIVLKMRIKKLKALETNNTNQGSVQSSDWKEWEKKVFTRYHEGVCDTMELLQAYLMNTRPSVALGILALVAMSVPLSSSVVMANVLKVAKGLLAGCHVCIDIDF</sequence>
<keyword evidence="4" id="KW-1185">Reference proteome</keyword>
<reference evidence="4" key="1">
    <citation type="journal article" date="2018" name="Gigascience">
        <title>Genome assembly of the Pink Ipe (Handroanthus impetiginosus, Bignoniaceae), a highly valued, ecologically keystone Neotropical timber forest tree.</title>
        <authorList>
            <person name="Silva-Junior O.B."/>
            <person name="Grattapaglia D."/>
            <person name="Novaes E."/>
            <person name="Collevatti R.G."/>
        </authorList>
    </citation>
    <scope>NUCLEOTIDE SEQUENCE [LARGE SCALE GENOMIC DNA]</scope>
    <source>
        <strain evidence="4">cv. UFG-1</strain>
    </source>
</reference>
<dbReference type="PANTHER" id="PTHR33782">
    <property type="entry name" value="OS01G0121600 PROTEIN"/>
    <property type="match status" value="1"/>
</dbReference>
<dbReference type="EMBL" id="NKXS01003867">
    <property type="protein sequence ID" value="PIN08261.1"/>
    <property type="molecule type" value="Genomic_DNA"/>
</dbReference>
<proteinExistence type="predicted"/>
<protein>
    <submittedName>
        <fullName evidence="3">Uncharacterized protein</fullName>
    </submittedName>
</protein>
<dbReference type="OrthoDB" id="672819at2759"/>
<dbReference type="STRING" id="429701.A0A2G9GSK8"/>
<feature type="transmembrane region" description="Helical" evidence="2">
    <location>
        <begin position="115"/>
        <end position="136"/>
    </location>
</feature>
<dbReference type="AlphaFoldDB" id="A0A2G9GSK8"/>
<evidence type="ECO:0000313" key="3">
    <source>
        <dbReference type="EMBL" id="PIN08261.1"/>
    </source>
</evidence>
<dbReference type="PANTHER" id="PTHR33782:SF27">
    <property type="entry name" value="PROTEIN, PUTATIVE-RELATED"/>
    <property type="match status" value="1"/>
</dbReference>
<comment type="caution">
    <text evidence="3">The sequence shown here is derived from an EMBL/GenBank/DDBJ whole genome shotgun (WGS) entry which is preliminary data.</text>
</comment>
<feature type="compositionally biased region" description="Polar residues" evidence="1">
    <location>
        <begin position="1"/>
        <end position="12"/>
    </location>
</feature>
<gene>
    <name evidence="3" type="ORF">CDL12_19180</name>
</gene>
<feature type="region of interest" description="Disordered" evidence="1">
    <location>
        <begin position="1"/>
        <end position="30"/>
    </location>
</feature>
<evidence type="ECO:0000256" key="2">
    <source>
        <dbReference type="SAM" id="Phobius"/>
    </source>
</evidence>
<evidence type="ECO:0000313" key="4">
    <source>
        <dbReference type="Proteomes" id="UP000231279"/>
    </source>
</evidence>
<organism evidence="3 4">
    <name type="scientific">Handroanthus impetiginosus</name>
    <dbReference type="NCBI Taxonomy" id="429701"/>
    <lineage>
        <taxon>Eukaryota</taxon>
        <taxon>Viridiplantae</taxon>
        <taxon>Streptophyta</taxon>
        <taxon>Embryophyta</taxon>
        <taxon>Tracheophyta</taxon>
        <taxon>Spermatophyta</taxon>
        <taxon>Magnoliopsida</taxon>
        <taxon>eudicotyledons</taxon>
        <taxon>Gunneridae</taxon>
        <taxon>Pentapetalae</taxon>
        <taxon>asterids</taxon>
        <taxon>lamiids</taxon>
        <taxon>Lamiales</taxon>
        <taxon>Bignoniaceae</taxon>
        <taxon>Crescentiina</taxon>
        <taxon>Tabebuia alliance</taxon>
        <taxon>Handroanthus</taxon>
    </lineage>
</organism>
<accession>A0A2G9GSK8</accession>
<name>A0A2G9GSK8_9LAMI</name>